<proteinExistence type="inferred from homology"/>
<evidence type="ECO:0000256" key="2">
    <source>
        <dbReference type="ARBA" id="ARBA00004771"/>
    </source>
</evidence>
<evidence type="ECO:0000256" key="11">
    <source>
        <dbReference type="ARBA" id="ARBA00023098"/>
    </source>
</evidence>
<dbReference type="InterPro" id="IPR007130">
    <property type="entry name" value="DAGAT"/>
</dbReference>
<keyword evidence="6 14" id="KW-0808">Transferase</keyword>
<feature type="transmembrane region" description="Helical" evidence="14">
    <location>
        <begin position="20"/>
        <end position="38"/>
    </location>
</feature>
<sequence>MAKILGVDFVPIRIPLERRLQTFMVVFYSTLFFAPLWMSLLFLFFIFTPLFWVTIGYTAWILYDINILRTSSRGGRRWEWLRHHSVWHYLIDYFPAKLIKTVDLDPKKNYLFGSHPHGILGCGSFGNFAPEASGFGKLFPGLRPHLLTLRANFSWPLLRGILLWMGVCDVSKESIEWILTKQGTGNAAIIVVGGAEESLMASPGNYTLKLKGRKGFVKMAIKTGADLVPVYTFGENDLFAQVDNPEGSVIRTFQENFKKLFGFAPPFYHGRGIFNYNFGLLPHRKPIYTVVGRPIHVDKNPNPTQEMIEDIHQKYTEELKHLFDENKTKFGVDKDITLQFI</sequence>
<accession>A0AAD9K7S3</accession>
<dbReference type="GO" id="GO:0006071">
    <property type="term" value="P:glycerol metabolic process"/>
    <property type="evidence" value="ECO:0007669"/>
    <property type="project" value="UniProtKB-KW"/>
</dbReference>
<keyword evidence="11" id="KW-0443">Lipid metabolism</keyword>
<keyword evidence="13" id="KW-0012">Acyltransferase</keyword>
<dbReference type="Proteomes" id="UP001208570">
    <property type="component" value="Unassembled WGS sequence"/>
</dbReference>
<keyword evidence="9 14" id="KW-0256">Endoplasmic reticulum</keyword>
<evidence type="ECO:0000256" key="13">
    <source>
        <dbReference type="ARBA" id="ARBA00023315"/>
    </source>
</evidence>
<feature type="transmembrane region" description="Helical" evidence="14">
    <location>
        <begin position="44"/>
        <end position="63"/>
    </location>
</feature>
<reference evidence="15" key="1">
    <citation type="journal article" date="2023" name="Mol. Biol. Evol.">
        <title>Third-Generation Sequencing Reveals the Adaptive Role of the Epigenome in Three Deep-Sea Polychaetes.</title>
        <authorList>
            <person name="Perez M."/>
            <person name="Aroh O."/>
            <person name="Sun Y."/>
            <person name="Lan Y."/>
            <person name="Juniper S.K."/>
            <person name="Young C.R."/>
            <person name="Angers B."/>
            <person name="Qian P.Y."/>
        </authorList>
    </citation>
    <scope>NUCLEOTIDE SEQUENCE</scope>
    <source>
        <strain evidence="15">P08H-3</strain>
    </source>
</reference>
<keyword evidence="8" id="KW-0319">Glycerol metabolism</keyword>
<protein>
    <recommendedName>
        <fullName evidence="14">Acyltransferase</fullName>
        <ecNumber evidence="14">2.3.1.-</ecNumber>
    </recommendedName>
</protein>
<keyword evidence="5" id="KW-0444">Lipid biosynthesis</keyword>
<dbReference type="EC" id="2.3.1.-" evidence="14"/>
<comment type="pathway">
    <text evidence="3">Lipid metabolism.</text>
</comment>
<comment type="similarity">
    <text evidence="4 14">Belongs to the diacylglycerol acyltransferase family.</text>
</comment>
<evidence type="ECO:0000256" key="6">
    <source>
        <dbReference type="ARBA" id="ARBA00022679"/>
    </source>
</evidence>
<evidence type="ECO:0000256" key="14">
    <source>
        <dbReference type="RuleBase" id="RU367023"/>
    </source>
</evidence>
<evidence type="ECO:0000256" key="7">
    <source>
        <dbReference type="ARBA" id="ARBA00022692"/>
    </source>
</evidence>
<dbReference type="GO" id="GO:0004144">
    <property type="term" value="F:diacylglycerol O-acyltransferase activity"/>
    <property type="evidence" value="ECO:0007669"/>
    <property type="project" value="TreeGrafter"/>
</dbReference>
<dbReference type="AlphaFoldDB" id="A0AAD9K7S3"/>
<evidence type="ECO:0000256" key="1">
    <source>
        <dbReference type="ARBA" id="ARBA00004477"/>
    </source>
</evidence>
<dbReference type="Pfam" id="PF03982">
    <property type="entry name" value="DAGAT"/>
    <property type="match status" value="1"/>
</dbReference>
<evidence type="ECO:0000256" key="4">
    <source>
        <dbReference type="ARBA" id="ARBA00005420"/>
    </source>
</evidence>
<keyword evidence="12 14" id="KW-0472">Membrane</keyword>
<evidence type="ECO:0000256" key="9">
    <source>
        <dbReference type="ARBA" id="ARBA00022824"/>
    </source>
</evidence>
<dbReference type="CDD" id="cd07987">
    <property type="entry name" value="LPLAT_MGAT-like"/>
    <property type="match status" value="1"/>
</dbReference>
<comment type="caution">
    <text evidence="15">The sequence shown here is derived from an EMBL/GenBank/DDBJ whole genome shotgun (WGS) entry which is preliminary data.</text>
</comment>
<name>A0AAD9K7S3_9ANNE</name>
<gene>
    <name evidence="15" type="ORF">LSH36_37g13045</name>
</gene>
<evidence type="ECO:0000256" key="12">
    <source>
        <dbReference type="ARBA" id="ARBA00023136"/>
    </source>
</evidence>
<comment type="subcellular location">
    <subcellularLocation>
        <location evidence="1 14">Endoplasmic reticulum membrane</location>
        <topology evidence="1 14">Multi-pass membrane protein</topology>
    </subcellularLocation>
</comment>
<dbReference type="GO" id="GO:0019432">
    <property type="term" value="P:triglyceride biosynthetic process"/>
    <property type="evidence" value="ECO:0007669"/>
    <property type="project" value="TreeGrafter"/>
</dbReference>
<keyword evidence="7 14" id="KW-0812">Transmembrane</keyword>
<comment type="pathway">
    <text evidence="2">Glycerolipid metabolism; triacylglycerol biosynthesis.</text>
</comment>
<keyword evidence="16" id="KW-1185">Reference proteome</keyword>
<evidence type="ECO:0000256" key="3">
    <source>
        <dbReference type="ARBA" id="ARBA00005189"/>
    </source>
</evidence>
<dbReference type="PANTHER" id="PTHR12317:SF0">
    <property type="entry name" value="ACYLTRANSFERASE"/>
    <property type="match status" value="1"/>
</dbReference>
<organism evidence="15 16">
    <name type="scientific">Paralvinella palmiformis</name>
    <dbReference type="NCBI Taxonomy" id="53620"/>
    <lineage>
        <taxon>Eukaryota</taxon>
        <taxon>Metazoa</taxon>
        <taxon>Spiralia</taxon>
        <taxon>Lophotrochozoa</taxon>
        <taxon>Annelida</taxon>
        <taxon>Polychaeta</taxon>
        <taxon>Sedentaria</taxon>
        <taxon>Canalipalpata</taxon>
        <taxon>Terebellida</taxon>
        <taxon>Terebelliformia</taxon>
        <taxon>Alvinellidae</taxon>
        <taxon>Paralvinella</taxon>
    </lineage>
</organism>
<evidence type="ECO:0000256" key="5">
    <source>
        <dbReference type="ARBA" id="ARBA00022516"/>
    </source>
</evidence>
<dbReference type="GO" id="GO:0005789">
    <property type="term" value="C:endoplasmic reticulum membrane"/>
    <property type="evidence" value="ECO:0007669"/>
    <property type="project" value="UniProtKB-SubCell"/>
</dbReference>
<dbReference type="PANTHER" id="PTHR12317">
    <property type="entry name" value="DIACYLGLYCEROL O-ACYLTRANSFERASE"/>
    <property type="match status" value="1"/>
</dbReference>
<evidence type="ECO:0000256" key="10">
    <source>
        <dbReference type="ARBA" id="ARBA00022989"/>
    </source>
</evidence>
<dbReference type="EMBL" id="JAODUP010000037">
    <property type="protein sequence ID" value="KAK2166653.1"/>
    <property type="molecule type" value="Genomic_DNA"/>
</dbReference>
<evidence type="ECO:0000313" key="15">
    <source>
        <dbReference type="EMBL" id="KAK2166653.1"/>
    </source>
</evidence>
<evidence type="ECO:0000256" key="8">
    <source>
        <dbReference type="ARBA" id="ARBA00022798"/>
    </source>
</evidence>
<evidence type="ECO:0000313" key="16">
    <source>
        <dbReference type="Proteomes" id="UP001208570"/>
    </source>
</evidence>
<keyword evidence="10 14" id="KW-1133">Transmembrane helix</keyword>